<name>A0ABR3X4Z7_9PEZI</name>
<feature type="compositionally biased region" description="Polar residues" evidence="1">
    <location>
        <begin position="154"/>
        <end position="164"/>
    </location>
</feature>
<accession>A0ABR3X4Z7</accession>
<gene>
    <name evidence="2" type="ORF">VTK73DRAFT_2335</name>
</gene>
<evidence type="ECO:0000313" key="2">
    <source>
        <dbReference type="EMBL" id="KAL1871026.1"/>
    </source>
</evidence>
<dbReference type="Proteomes" id="UP001586593">
    <property type="component" value="Unassembled WGS sequence"/>
</dbReference>
<feature type="region of interest" description="Disordered" evidence="1">
    <location>
        <begin position="83"/>
        <end position="164"/>
    </location>
</feature>
<feature type="compositionally biased region" description="Polar residues" evidence="1">
    <location>
        <begin position="100"/>
        <end position="127"/>
    </location>
</feature>
<proteinExistence type="predicted"/>
<organism evidence="2 3">
    <name type="scientific">Phialemonium thermophilum</name>
    <dbReference type="NCBI Taxonomy" id="223376"/>
    <lineage>
        <taxon>Eukaryota</taxon>
        <taxon>Fungi</taxon>
        <taxon>Dikarya</taxon>
        <taxon>Ascomycota</taxon>
        <taxon>Pezizomycotina</taxon>
        <taxon>Sordariomycetes</taxon>
        <taxon>Sordariomycetidae</taxon>
        <taxon>Cephalothecales</taxon>
        <taxon>Cephalothecaceae</taxon>
        <taxon>Phialemonium</taxon>
    </lineage>
</organism>
<dbReference type="EMBL" id="JAZHXJ010000164">
    <property type="protein sequence ID" value="KAL1871026.1"/>
    <property type="molecule type" value="Genomic_DNA"/>
</dbReference>
<keyword evidence="3" id="KW-1185">Reference proteome</keyword>
<evidence type="ECO:0000256" key="1">
    <source>
        <dbReference type="SAM" id="MobiDB-lite"/>
    </source>
</evidence>
<reference evidence="2 3" key="1">
    <citation type="journal article" date="2024" name="Commun. Biol.">
        <title>Comparative genomic analysis of thermophilic fungi reveals convergent evolutionary adaptations and gene losses.</title>
        <authorList>
            <person name="Steindorff A.S."/>
            <person name="Aguilar-Pontes M.V."/>
            <person name="Robinson A.J."/>
            <person name="Andreopoulos B."/>
            <person name="LaButti K."/>
            <person name="Kuo A."/>
            <person name="Mondo S."/>
            <person name="Riley R."/>
            <person name="Otillar R."/>
            <person name="Haridas S."/>
            <person name="Lipzen A."/>
            <person name="Grimwood J."/>
            <person name="Schmutz J."/>
            <person name="Clum A."/>
            <person name="Reid I.D."/>
            <person name="Moisan M.C."/>
            <person name="Butler G."/>
            <person name="Nguyen T.T.M."/>
            <person name="Dewar K."/>
            <person name="Conant G."/>
            <person name="Drula E."/>
            <person name="Henrissat B."/>
            <person name="Hansel C."/>
            <person name="Singer S."/>
            <person name="Hutchinson M.I."/>
            <person name="de Vries R.P."/>
            <person name="Natvig D.O."/>
            <person name="Powell A.J."/>
            <person name="Tsang A."/>
            <person name="Grigoriev I.V."/>
        </authorList>
    </citation>
    <scope>NUCLEOTIDE SEQUENCE [LARGE SCALE GENOMIC DNA]</scope>
    <source>
        <strain evidence="2 3">ATCC 24622</strain>
    </source>
</reference>
<comment type="caution">
    <text evidence="2">The sequence shown here is derived from an EMBL/GenBank/DDBJ whole genome shotgun (WGS) entry which is preliminary data.</text>
</comment>
<sequence length="164" mass="17391">MRRLQGNLTYLAGLADRKGGQVPQSPQFLTAPPLNFKIKMRSQPPMAGDSNEKQLDANEDRLERDQFLKELYRKLQGLFPGVDPRKEAALQTGSARGGQANASNQQRIQNGQRQVGDMGSNQVNQAPTAPLGIAGQTAATTSGAVPAPGLAGQEVQNIPGTSGT</sequence>
<evidence type="ECO:0000313" key="3">
    <source>
        <dbReference type="Proteomes" id="UP001586593"/>
    </source>
</evidence>
<protein>
    <submittedName>
        <fullName evidence="2">Uncharacterized protein</fullName>
    </submittedName>
</protein>